<sequence>MTASVACVVDDAEQVLRNKIKLRLLLAGADVESVDQLSFLESEQAPAAAVSLLRKSLFWSSDELITISELAQRSGLDVELCRRARMLMGLPDPGEAALCRVEEAEAFGGFALGMELFGVEPVLQFARVIGSALASVAEASLSVFGRSLTERADDSEAVVPVGDAYTLEVLDAVEAFQIVPMALQILSKLQFDLVMDRLTEAPGQPSFAAVGFVDLTGSTRATAALGVDTMAAALTRFEEWSVELTVARGGRVVKYIGDEVMFLAPEILSAAEVATELIQRVGNDPILETARAGVAYGSVLSRDGDYFGSTVNLAARLVDKAKPGSVLLTGDGASDCPGAVSKGKRRLRDLPERVDTWRIG</sequence>
<dbReference type="PANTHER" id="PTHR43081:SF19">
    <property type="entry name" value="PH-SENSITIVE ADENYLATE CYCLASE RV1264"/>
    <property type="match status" value="1"/>
</dbReference>
<dbReference type="GO" id="GO:0006171">
    <property type="term" value="P:cAMP biosynthetic process"/>
    <property type="evidence" value="ECO:0007669"/>
    <property type="project" value="TreeGrafter"/>
</dbReference>
<dbReference type="AlphaFoldDB" id="A0A6J6PL28"/>
<feature type="domain" description="Guanylate cyclase" evidence="1">
    <location>
        <begin position="209"/>
        <end position="318"/>
    </location>
</feature>
<organism evidence="2">
    <name type="scientific">freshwater metagenome</name>
    <dbReference type="NCBI Taxonomy" id="449393"/>
    <lineage>
        <taxon>unclassified sequences</taxon>
        <taxon>metagenomes</taxon>
        <taxon>ecological metagenomes</taxon>
    </lineage>
</organism>
<proteinExistence type="predicted"/>
<dbReference type="InterPro" id="IPR050697">
    <property type="entry name" value="Adenylyl/Guanylyl_Cyclase_3/4"/>
</dbReference>
<protein>
    <submittedName>
        <fullName evidence="2">Unannotated protein</fullName>
    </submittedName>
</protein>
<evidence type="ECO:0000313" key="3">
    <source>
        <dbReference type="EMBL" id="CAB4829662.1"/>
    </source>
</evidence>
<dbReference type="InterPro" id="IPR029787">
    <property type="entry name" value="Nucleotide_cyclase"/>
</dbReference>
<dbReference type="EMBL" id="CAEZXS010000097">
    <property type="protein sequence ID" value="CAB4700181.1"/>
    <property type="molecule type" value="Genomic_DNA"/>
</dbReference>
<evidence type="ECO:0000313" key="2">
    <source>
        <dbReference type="EMBL" id="CAB4700181.1"/>
    </source>
</evidence>
<dbReference type="PANTHER" id="PTHR43081">
    <property type="entry name" value="ADENYLATE CYCLASE, TERMINAL-DIFFERENTIATION SPECIFIC-RELATED"/>
    <property type="match status" value="1"/>
</dbReference>
<accession>A0A6J6PL28</accession>
<dbReference type="CDD" id="cd07302">
    <property type="entry name" value="CHD"/>
    <property type="match status" value="1"/>
</dbReference>
<dbReference type="EMBL" id="CAFAAQ010000358">
    <property type="protein sequence ID" value="CAB4829662.1"/>
    <property type="molecule type" value="Genomic_DNA"/>
</dbReference>
<dbReference type="InterPro" id="IPR001054">
    <property type="entry name" value="A/G_cyclase"/>
</dbReference>
<dbReference type="PROSITE" id="PS50125">
    <property type="entry name" value="GUANYLATE_CYCLASE_2"/>
    <property type="match status" value="1"/>
</dbReference>
<dbReference type="Gene3D" id="3.30.70.1230">
    <property type="entry name" value="Nucleotide cyclase"/>
    <property type="match status" value="1"/>
</dbReference>
<dbReference type="SUPFAM" id="SSF55073">
    <property type="entry name" value="Nucleotide cyclase"/>
    <property type="match status" value="1"/>
</dbReference>
<gene>
    <name evidence="2" type="ORF">UFOPK2582_00908</name>
    <name evidence="3" type="ORF">UFOPK3046_02287</name>
</gene>
<reference evidence="2" key="1">
    <citation type="submission" date="2020-05" db="EMBL/GenBank/DDBJ databases">
        <authorList>
            <person name="Chiriac C."/>
            <person name="Salcher M."/>
            <person name="Ghai R."/>
            <person name="Kavagutti S V."/>
        </authorList>
    </citation>
    <scope>NUCLEOTIDE SEQUENCE</scope>
</reference>
<dbReference type="GO" id="GO:0035556">
    <property type="term" value="P:intracellular signal transduction"/>
    <property type="evidence" value="ECO:0007669"/>
    <property type="project" value="InterPro"/>
</dbReference>
<name>A0A6J6PL28_9ZZZZ</name>
<evidence type="ECO:0000259" key="1">
    <source>
        <dbReference type="PROSITE" id="PS50125"/>
    </source>
</evidence>